<proteinExistence type="predicted"/>
<dbReference type="InterPro" id="IPR043502">
    <property type="entry name" value="DNA/RNA_pol_sf"/>
</dbReference>
<dbReference type="EMBL" id="GBXM01059220">
    <property type="protein sequence ID" value="JAH49357.1"/>
    <property type="molecule type" value="Transcribed_RNA"/>
</dbReference>
<sequence>MVSGVPLGRRPQVDTTAAIVACLRSKTKKEVRWFLGLAGYYRRFIAAFSEMTSPLTDLTRKGASDLVQWTERWHQAFEG</sequence>
<protein>
    <recommendedName>
        <fullName evidence="2">Reverse transcriptase/retrotransposon-derived protein RNase H-like domain-containing protein</fullName>
    </recommendedName>
</protein>
<evidence type="ECO:0000313" key="1">
    <source>
        <dbReference type="EMBL" id="JAH49357.1"/>
    </source>
</evidence>
<dbReference type="PANTHER" id="PTHR33064">
    <property type="entry name" value="POL PROTEIN"/>
    <property type="match status" value="1"/>
</dbReference>
<reference evidence="1" key="1">
    <citation type="submission" date="2014-11" db="EMBL/GenBank/DDBJ databases">
        <authorList>
            <person name="Amaro Gonzalez C."/>
        </authorList>
    </citation>
    <scope>NUCLEOTIDE SEQUENCE</scope>
</reference>
<dbReference type="AlphaFoldDB" id="A0A0E9T7I0"/>
<name>A0A0E9T7I0_ANGAN</name>
<evidence type="ECO:0008006" key="2">
    <source>
        <dbReference type="Google" id="ProtNLM"/>
    </source>
</evidence>
<reference evidence="1" key="2">
    <citation type="journal article" date="2015" name="Fish Shellfish Immunol.">
        <title>Early steps in the European eel (Anguilla anguilla)-Vibrio vulnificus interaction in the gills: Role of the RtxA13 toxin.</title>
        <authorList>
            <person name="Callol A."/>
            <person name="Pajuelo D."/>
            <person name="Ebbesson L."/>
            <person name="Teles M."/>
            <person name="MacKenzie S."/>
            <person name="Amaro C."/>
        </authorList>
    </citation>
    <scope>NUCLEOTIDE SEQUENCE</scope>
</reference>
<accession>A0A0E9T7I0</accession>
<dbReference type="Gene3D" id="3.30.70.270">
    <property type="match status" value="1"/>
</dbReference>
<dbReference type="PANTHER" id="PTHR33064:SF37">
    <property type="entry name" value="RIBONUCLEASE H"/>
    <property type="match status" value="1"/>
</dbReference>
<dbReference type="SUPFAM" id="SSF56672">
    <property type="entry name" value="DNA/RNA polymerases"/>
    <property type="match status" value="1"/>
</dbReference>
<dbReference type="InterPro" id="IPR051320">
    <property type="entry name" value="Viral_Replic_Matur_Polypro"/>
</dbReference>
<organism evidence="1">
    <name type="scientific">Anguilla anguilla</name>
    <name type="common">European freshwater eel</name>
    <name type="synonym">Muraena anguilla</name>
    <dbReference type="NCBI Taxonomy" id="7936"/>
    <lineage>
        <taxon>Eukaryota</taxon>
        <taxon>Metazoa</taxon>
        <taxon>Chordata</taxon>
        <taxon>Craniata</taxon>
        <taxon>Vertebrata</taxon>
        <taxon>Euteleostomi</taxon>
        <taxon>Actinopterygii</taxon>
        <taxon>Neopterygii</taxon>
        <taxon>Teleostei</taxon>
        <taxon>Anguilliformes</taxon>
        <taxon>Anguillidae</taxon>
        <taxon>Anguilla</taxon>
    </lineage>
</organism>
<dbReference type="InterPro" id="IPR043128">
    <property type="entry name" value="Rev_trsase/Diguanyl_cyclase"/>
</dbReference>